<gene>
    <name evidence="7" type="ORF">VN24_13695</name>
</gene>
<protein>
    <submittedName>
        <fullName evidence="7">Sugar ABC transporter permease</fullName>
    </submittedName>
</protein>
<reference evidence="8" key="2">
    <citation type="submission" date="2015-03" db="EMBL/GenBank/DDBJ databases">
        <title>Genome sequence of Paenibacillus beijingensis strain DSM 24997T.</title>
        <authorList>
            <person name="Kwak Y."/>
            <person name="Shin J.-H."/>
        </authorList>
    </citation>
    <scope>NUCLEOTIDE SEQUENCE [LARGE SCALE GENOMIC DNA]</scope>
    <source>
        <strain evidence="8">DSM 24997</strain>
    </source>
</reference>
<feature type="transmembrane region" description="Helical" evidence="6">
    <location>
        <begin position="147"/>
        <end position="167"/>
    </location>
</feature>
<organism evidence="7 8">
    <name type="scientific">Paenibacillus beijingensis</name>
    <dbReference type="NCBI Taxonomy" id="1126833"/>
    <lineage>
        <taxon>Bacteria</taxon>
        <taxon>Bacillati</taxon>
        <taxon>Bacillota</taxon>
        <taxon>Bacilli</taxon>
        <taxon>Bacillales</taxon>
        <taxon>Paenibacillaceae</taxon>
        <taxon>Paenibacillus</taxon>
    </lineage>
</organism>
<dbReference type="Pfam" id="PF02653">
    <property type="entry name" value="BPD_transp_2"/>
    <property type="match status" value="1"/>
</dbReference>
<dbReference type="OrthoDB" id="9792579at2"/>
<dbReference type="GO" id="GO:0005886">
    <property type="term" value="C:plasma membrane"/>
    <property type="evidence" value="ECO:0007669"/>
    <property type="project" value="UniProtKB-SubCell"/>
</dbReference>
<accession>A0A0D5NJ75</accession>
<keyword evidence="2" id="KW-1003">Cell membrane</keyword>
<feature type="transmembrane region" description="Helical" evidence="6">
    <location>
        <begin position="268"/>
        <end position="290"/>
    </location>
</feature>
<feature type="transmembrane region" description="Helical" evidence="6">
    <location>
        <begin position="12"/>
        <end position="31"/>
    </location>
</feature>
<keyword evidence="5 6" id="KW-0472">Membrane</keyword>
<dbReference type="InterPro" id="IPR001851">
    <property type="entry name" value="ABC_transp_permease"/>
</dbReference>
<evidence type="ECO:0000256" key="3">
    <source>
        <dbReference type="ARBA" id="ARBA00022692"/>
    </source>
</evidence>
<dbReference type="PATRIC" id="fig|1126833.4.peg.2986"/>
<dbReference type="EMBL" id="CP011058">
    <property type="protein sequence ID" value="AJY75429.1"/>
    <property type="molecule type" value="Genomic_DNA"/>
</dbReference>
<dbReference type="RefSeq" id="WP_045670858.1">
    <property type="nucleotide sequence ID" value="NZ_CP011058.1"/>
</dbReference>
<evidence type="ECO:0000256" key="1">
    <source>
        <dbReference type="ARBA" id="ARBA00004651"/>
    </source>
</evidence>
<feature type="transmembrane region" description="Helical" evidence="6">
    <location>
        <begin position="64"/>
        <end position="84"/>
    </location>
</feature>
<dbReference type="STRING" id="1126833.VN24_13695"/>
<evidence type="ECO:0000256" key="2">
    <source>
        <dbReference type="ARBA" id="ARBA00022475"/>
    </source>
</evidence>
<dbReference type="AlphaFoldDB" id="A0A0D5NJ75"/>
<dbReference type="GO" id="GO:0022857">
    <property type="term" value="F:transmembrane transporter activity"/>
    <property type="evidence" value="ECO:0007669"/>
    <property type="project" value="InterPro"/>
</dbReference>
<dbReference type="CDD" id="cd06580">
    <property type="entry name" value="TM_PBP1_transp_TpRbsC_like"/>
    <property type="match status" value="1"/>
</dbReference>
<evidence type="ECO:0000313" key="7">
    <source>
        <dbReference type="EMBL" id="AJY75429.1"/>
    </source>
</evidence>
<name>A0A0D5NJ75_9BACL</name>
<keyword evidence="3 6" id="KW-0812">Transmembrane</keyword>
<dbReference type="PANTHER" id="PTHR43370:SF1">
    <property type="entry name" value="GUANOSINE ABC TRANSPORTER PERMEASE PROTEIN NUPQ"/>
    <property type="match status" value="1"/>
</dbReference>
<dbReference type="Proteomes" id="UP000032633">
    <property type="component" value="Chromosome"/>
</dbReference>
<evidence type="ECO:0000256" key="5">
    <source>
        <dbReference type="ARBA" id="ARBA00023136"/>
    </source>
</evidence>
<proteinExistence type="predicted"/>
<keyword evidence="8" id="KW-1185">Reference proteome</keyword>
<feature type="transmembrane region" description="Helical" evidence="6">
    <location>
        <begin position="195"/>
        <end position="212"/>
    </location>
</feature>
<evidence type="ECO:0000256" key="4">
    <source>
        <dbReference type="ARBA" id="ARBA00022989"/>
    </source>
</evidence>
<comment type="subcellular location">
    <subcellularLocation>
        <location evidence="1">Cell membrane</location>
        <topology evidence="1">Multi-pass membrane protein</topology>
    </subcellularLocation>
</comment>
<sequence length="304" mass="32442">MDQLFDISLLNSTIRMVTPILLAALGGALCARAGLFNVGLEGMVLAGAFGAVLGNYLLNNLFLAVMFAIGCVLLLSLLYGYFTIHLKANVIVVGIAVNFLAMGLTTFLLSAVFHVKGAYYNKDMEGLPRLDIPVLSKVPVLGDVVSGYSPIVFCAFLLVIVLHLFLYRTVTGFRLSAVGQSPIVAQSAGIKVRRYQYAAVLACGMLCGLAGAQLSLGQVTMFAEGMTSGRGFIALVAMMLGQANPAGIMGSSLLFGLMDALSIRMQGLWLPTPFTMMVPYVVTIMAMFFFKDKSYLHGTTGSSR</sequence>
<evidence type="ECO:0000313" key="8">
    <source>
        <dbReference type="Proteomes" id="UP000032633"/>
    </source>
</evidence>
<dbReference type="HOGENOM" id="CLU_040769_1_3_9"/>
<evidence type="ECO:0000256" key="6">
    <source>
        <dbReference type="SAM" id="Phobius"/>
    </source>
</evidence>
<feature type="transmembrane region" description="Helical" evidence="6">
    <location>
        <begin position="232"/>
        <end position="256"/>
    </location>
</feature>
<feature type="transmembrane region" description="Helical" evidence="6">
    <location>
        <begin position="91"/>
        <end position="115"/>
    </location>
</feature>
<dbReference type="PANTHER" id="PTHR43370">
    <property type="entry name" value="SUGAR ABC TRANSPORTER INTEGRAL MEMBRANE PROTEIN-RELATED"/>
    <property type="match status" value="1"/>
</dbReference>
<reference evidence="7 8" key="1">
    <citation type="journal article" date="2015" name="J. Biotechnol.">
        <title>Complete genome sequence of Paenibacillus beijingensis 7188(T) (=DSM 24997(T)), a novel rhizobacterium from jujube garden soil.</title>
        <authorList>
            <person name="Kwak Y."/>
            <person name="Shin J.H."/>
        </authorList>
    </citation>
    <scope>NUCLEOTIDE SEQUENCE [LARGE SCALE GENOMIC DNA]</scope>
    <source>
        <strain evidence="7 8">DSM 24997</strain>
    </source>
</reference>
<dbReference type="KEGG" id="pbj:VN24_13695"/>
<keyword evidence="4 6" id="KW-1133">Transmembrane helix</keyword>